<keyword evidence="1" id="KW-0472">Membrane</keyword>
<dbReference type="InterPro" id="IPR018750">
    <property type="entry name" value="DUF2306_membrane"/>
</dbReference>
<dbReference type="RefSeq" id="WP_066690659.1">
    <property type="nucleotide sequence ID" value="NZ_LQQO01000021.1"/>
</dbReference>
<dbReference type="Proteomes" id="UP000076609">
    <property type="component" value="Unassembled WGS sequence"/>
</dbReference>
<organism evidence="2 3">
    <name type="scientific">Sphingomonas hankookensis</name>
    <dbReference type="NCBI Taxonomy" id="563996"/>
    <lineage>
        <taxon>Bacteria</taxon>
        <taxon>Pseudomonadati</taxon>
        <taxon>Pseudomonadota</taxon>
        <taxon>Alphaproteobacteria</taxon>
        <taxon>Sphingomonadales</taxon>
        <taxon>Sphingomonadaceae</taxon>
        <taxon>Sphingomonas</taxon>
    </lineage>
</organism>
<feature type="transmembrane region" description="Helical" evidence="1">
    <location>
        <begin position="55"/>
        <end position="76"/>
    </location>
</feature>
<dbReference type="Pfam" id="PF10067">
    <property type="entry name" value="DUF2306"/>
    <property type="match status" value="1"/>
</dbReference>
<evidence type="ECO:0000256" key="1">
    <source>
        <dbReference type="SAM" id="Phobius"/>
    </source>
</evidence>
<sequence length="174" mass="18173">MMPATAKTAARTNDLSPLLRGAMVAGGTMLGLLSLLALIRAATGIAPAAPAAHDVAVAVHLASVLPAIPLGLYILLTRKGGARHRLLGRVWMALMVSTALSALFIRQLNHGGFSWIHLFVPVTLVAAWAAIAAARAGDIAKHRRRLVAMFLGAMVVPGLFAFAPGRVMAIWAFG</sequence>
<dbReference type="EMBL" id="LQQO01000021">
    <property type="protein sequence ID" value="KZE13443.1"/>
    <property type="molecule type" value="Genomic_DNA"/>
</dbReference>
<evidence type="ECO:0000313" key="3">
    <source>
        <dbReference type="Proteomes" id="UP000076609"/>
    </source>
</evidence>
<accession>A0ABR5YB35</accession>
<keyword evidence="3" id="KW-1185">Reference proteome</keyword>
<keyword evidence="1" id="KW-1133">Transmembrane helix</keyword>
<proteinExistence type="predicted"/>
<reference evidence="3" key="1">
    <citation type="submission" date="2016-01" db="EMBL/GenBank/DDBJ databases">
        <title>Draft genome of Chromobacterium sp. F49.</title>
        <authorList>
            <person name="Hong K.W."/>
        </authorList>
    </citation>
    <scope>NUCLEOTIDE SEQUENCE [LARGE SCALE GENOMIC DNA]</scope>
    <source>
        <strain evidence="3">CN3</strain>
    </source>
</reference>
<evidence type="ECO:0000313" key="2">
    <source>
        <dbReference type="EMBL" id="KZE13443.1"/>
    </source>
</evidence>
<feature type="transmembrane region" description="Helical" evidence="1">
    <location>
        <begin position="146"/>
        <end position="173"/>
    </location>
</feature>
<feature type="transmembrane region" description="Helical" evidence="1">
    <location>
        <begin position="114"/>
        <end position="134"/>
    </location>
</feature>
<name>A0ABR5YB35_9SPHN</name>
<comment type="caution">
    <text evidence="2">The sequence shown here is derived from an EMBL/GenBank/DDBJ whole genome shotgun (WGS) entry which is preliminary data.</text>
</comment>
<protein>
    <recommendedName>
        <fullName evidence="4">DUF2306 domain-containing protein</fullName>
    </recommendedName>
</protein>
<feature type="transmembrane region" description="Helical" evidence="1">
    <location>
        <begin position="21"/>
        <end position="43"/>
    </location>
</feature>
<feature type="transmembrane region" description="Helical" evidence="1">
    <location>
        <begin position="88"/>
        <end position="108"/>
    </location>
</feature>
<evidence type="ECO:0008006" key="4">
    <source>
        <dbReference type="Google" id="ProtNLM"/>
    </source>
</evidence>
<keyword evidence="1" id="KW-0812">Transmembrane</keyword>
<gene>
    <name evidence="2" type="ORF">AVT10_15610</name>
</gene>